<dbReference type="Proteomes" id="UP001469553">
    <property type="component" value="Unassembled WGS sequence"/>
</dbReference>
<dbReference type="InterPro" id="IPR009030">
    <property type="entry name" value="Growth_fac_rcpt_cys_sf"/>
</dbReference>
<evidence type="ECO:0000259" key="16">
    <source>
        <dbReference type="Pfam" id="PF01030"/>
    </source>
</evidence>
<comment type="caution">
    <text evidence="17">The sequence shown here is derived from an EMBL/GenBank/DDBJ whole genome shotgun (WGS) entry which is preliminary data.</text>
</comment>
<keyword evidence="7" id="KW-0418">Kinase</keyword>
<evidence type="ECO:0000256" key="8">
    <source>
        <dbReference type="ARBA" id="ARBA00022840"/>
    </source>
</evidence>
<sequence length="320" mass="35864">MRDACDNCKNGACSHLGQCCHNQCLGGCSEPGNATSCVACRNLQHRNICVDKCPPGYYIFQGWRCVSFSFCQDLHNHCKKSKDVDANCHEYVIHNEACIQECPSGYSSNSTTLTCEPCEGPCPKACQGNKTIDSVTSAQALRGCTVIEGNMVIKIRGGTNIAAELEASLGQIEVIKGYLSVRRAYALVSLSFLRKLRTIKGEQLEADNYAFYALDNQNLRQLWDWSKHNLTIERGRTFFHFNSKLCMSEIRKLEEVTGTKERNQKNDIAVRTNGDQASCKIPHVLHSKSDLLNCYLQIPLHNVVFTFFIKIRGSFTCEYC</sequence>
<keyword evidence="18" id="KW-1185">Reference proteome</keyword>
<evidence type="ECO:0000256" key="14">
    <source>
        <dbReference type="ARBA" id="ARBA00051243"/>
    </source>
</evidence>
<keyword evidence="8" id="KW-0067">ATP-binding</keyword>
<gene>
    <name evidence="17" type="ORF">AMECASPLE_002826</name>
</gene>
<evidence type="ECO:0000256" key="12">
    <source>
        <dbReference type="ARBA" id="ARBA00023170"/>
    </source>
</evidence>
<evidence type="ECO:0000256" key="13">
    <source>
        <dbReference type="ARBA" id="ARBA00023180"/>
    </source>
</evidence>
<evidence type="ECO:0000256" key="5">
    <source>
        <dbReference type="ARBA" id="ARBA00022692"/>
    </source>
</evidence>
<dbReference type="InterPro" id="IPR000494">
    <property type="entry name" value="Rcpt_L-dom"/>
</dbReference>
<dbReference type="Gene3D" id="3.80.20.20">
    <property type="entry name" value="Receptor L-domain"/>
    <property type="match status" value="2"/>
</dbReference>
<organism evidence="17 18">
    <name type="scientific">Ameca splendens</name>
    <dbReference type="NCBI Taxonomy" id="208324"/>
    <lineage>
        <taxon>Eukaryota</taxon>
        <taxon>Metazoa</taxon>
        <taxon>Chordata</taxon>
        <taxon>Craniata</taxon>
        <taxon>Vertebrata</taxon>
        <taxon>Euteleostomi</taxon>
        <taxon>Actinopterygii</taxon>
        <taxon>Neopterygii</taxon>
        <taxon>Teleostei</taxon>
        <taxon>Neoteleostei</taxon>
        <taxon>Acanthomorphata</taxon>
        <taxon>Ovalentaria</taxon>
        <taxon>Atherinomorphae</taxon>
        <taxon>Cyprinodontiformes</taxon>
        <taxon>Goodeidae</taxon>
        <taxon>Ameca</taxon>
    </lineage>
</organism>
<keyword evidence="13" id="KW-0325">Glycoprotein</keyword>
<dbReference type="InterPro" id="IPR036941">
    <property type="entry name" value="Rcpt_L-dom_sf"/>
</dbReference>
<evidence type="ECO:0000313" key="17">
    <source>
        <dbReference type="EMBL" id="MEQ2313510.1"/>
    </source>
</evidence>
<feature type="domain" description="Furin-like cysteine-rich" evidence="15">
    <location>
        <begin position="6"/>
        <end position="127"/>
    </location>
</feature>
<feature type="domain" description="Receptor L-domain" evidence="16">
    <location>
        <begin position="143"/>
        <end position="254"/>
    </location>
</feature>
<dbReference type="SMART" id="SM00261">
    <property type="entry name" value="FU"/>
    <property type="match status" value="1"/>
</dbReference>
<evidence type="ECO:0000256" key="4">
    <source>
        <dbReference type="ARBA" id="ARBA00022679"/>
    </source>
</evidence>
<evidence type="ECO:0000259" key="15">
    <source>
        <dbReference type="Pfam" id="PF00757"/>
    </source>
</evidence>
<evidence type="ECO:0000256" key="7">
    <source>
        <dbReference type="ARBA" id="ARBA00022777"/>
    </source>
</evidence>
<dbReference type="Pfam" id="PF01030">
    <property type="entry name" value="Recep_L_domain"/>
    <property type="match status" value="1"/>
</dbReference>
<evidence type="ECO:0000256" key="9">
    <source>
        <dbReference type="ARBA" id="ARBA00022989"/>
    </source>
</evidence>
<keyword evidence="11" id="KW-0829">Tyrosine-protein kinase</keyword>
<dbReference type="Gene3D" id="2.10.220.10">
    <property type="entry name" value="Hormone Receptor, Insulin-like Growth Factor Receptor 1, Chain A, domain 2"/>
    <property type="match status" value="1"/>
</dbReference>
<dbReference type="SUPFAM" id="SSF57184">
    <property type="entry name" value="Growth factor receptor domain"/>
    <property type="match status" value="1"/>
</dbReference>
<keyword evidence="4" id="KW-0808">Transferase</keyword>
<dbReference type="InterPro" id="IPR006212">
    <property type="entry name" value="Furin_repeat"/>
</dbReference>
<protein>
    <recommendedName>
        <fullName evidence="2">receptor protein-tyrosine kinase</fullName>
        <ecNumber evidence="2">2.7.10.1</ecNumber>
    </recommendedName>
</protein>
<dbReference type="SUPFAM" id="SSF52058">
    <property type="entry name" value="L domain-like"/>
    <property type="match status" value="1"/>
</dbReference>
<keyword evidence="5" id="KW-0812">Transmembrane</keyword>
<keyword evidence="6" id="KW-0547">Nucleotide-binding</keyword>
<evidence type="ECO:0000256" key="10">
    <source>
        <dbReference type="ARBA" id="ARBA00023136"/>
    </source>
</evidence>
<evidence type="ECO:0000256" key="3">
    <source>
        <dbReference type="ARBA" id="ARBA00022553"/>
    </source>
</evidence>
<comment type="subcellular location">
    <subcellularLocation>
        <location evidence="1">Membrane</location>
        <topology evidence="1">Single-pass type I membrane protein</topology>
    </subcellularLocation>
</comment>
<dbReference type="EC" id="2.7.10.1" evidence="2"/>
<evidence type="ECO:0000256" key="2">
    <source>
        <dbReference type="ARBA" id="ARBA00011902"/>
    </source>
</evidence>
<keyword evidence="9" id="KW-1133">Transmembrane helix</keyword>
<evidence type="ECO:0000256" key="1">
    <source>
        <dbReference type="ARBA" id="ARBA00004479"/>
    </source>
</evidence>
<evidence type="ECO:0000256" key="11">
    <source>
        <dbReference type="ARBA" id="ARBA00023137"/>
    </source>
</evidence>
<evidence type="ECO:0000313" key="18">
    <source>
        <dbReference type="Proteomes" id="UP001469553"/>
    </source>
</evidence>
<dbReference type="InterPro" id="IPR006211">
    <property type="entry name" value="Furin-like_Cys-rich_dom"/>
</dbReference>
<dbReference type="Pfam" id="PF00757">
    <property type="entry name" value="Furin-like"/>
    <property type="match status" value="1"/>
</dbReference>
<keyword evidence="3" id="KW-0597">Phosphoprotein</keyword>
<keyword evidence="10" id="KW-0472">Membrane</keyword>
<dbReference type="CDD" id="cd00064">
    <property type="entry name" value="FU"/>
    <property type="match status" value="1"/>
</dbReference>
<proteinExistence type="predicted"/>
<evidence type="ECO:0000256" key="6">
    <source>
        <dbReference type="ARBA" id="ARBA00022741"/>
    </source>
</evidence>
<keyword evidence="12" id="KW-0675">Receptor</keyword>
<dbReference type="EMBL" id="JAHRIP010084745">
    <property type="protein sequence ID" value="MEQ2313510.1"/>
    <property type="molecule type" value="Genomic_DNA"/>
</dbReference>
<accession>A0ABV1A542</accession>
<reference evidence="17 18" key="1">
    <citation type="submission" date="2021-06" db="EMBL/GenBank/DDBJ databases">
        <authorList>
            <person name="Palmer J.M."/>
        </authorList>
    </citation>
    <scope>NUCLEOTIDE SEQUENCE [LARGE SCALE GENOMIC DNA]</scope>
    <source>
        <strain evidence="17 18">AS_MEX2019</strain>
        <tissue evidence="17">Muscle</tissue>
    </source>
</reference>
<name>A0ABV1A542_9TELE</name>
<comment type="catalytic activity">
    <reaction evidence="14">
        <text>L-tyrosyl-[protein] + ATP = O-phospho-L-tyrosyl-[protein] + ADP + H(+)</text>
        <dbReference type="Rhea" id="RHEA:10596"/>
        <dbReference type="Rhea" id="RHEA-COMP:10136"/>
        <dbReference type="Rhea" id="RHEA-COMP:20101"/>
        <dbReference type="ChEBI" id="CHEBI:15378"/>
        <dbReference type="ChEBI" id="CHEBI:30616"/>
        <dbReference type="ChEBI" id="CHEBI:46858"/>
        <dbReference type="ChEBI" id="CHEBI:61978"/>
        <dbReference type="ChEBI" id="CHEBI:456216"/>
        <dbReference type="EC" id="2.7.10.1"/>
    </reaction>
</comment>